<evidence type="ECO:0000313" key="2">
    <source>
        <dbReference type="EMBL" id="CAH9080861.1"/>
    </source>
</evidence>
<proteinExistence type="predicted"/>
<keyword evidence="3" id="KW-1185">Reference proteome</keyword>
<evidence type="ECO:0000313" key="3">
    <source>
        <dbReference type="Proteomes" id="UP001152484"/>
    </source>
</evidence>
<dbReference type="Proteomes" id="UP001152484">
    <property type="component" value="Unassembled WGS sequence"/>
</dbReference>
<sequence length="168" mass="18925">MNLNRLGMGKSTKPIFIKPGILGRGLGQGLSPMLSNNTMVPSKFATMHESANLESGGGLVTRSWDYTMDTMNQMKRKKTDSMDQMKRQKTDKEHAEDGRKRPNNLNDMSRGSGLGTPLCNYTMGIDASFYENDDWECDSMDQMKEQKTNKECAEDDRKRLNSLNGVSR</sequence>
<feature type="compositionally biased region" description="Basic and acidic residues" evidence="1">
    <location>
        <begin position="141"/>
        <end position="159"/>
    </location>
</feature>
<protein>
    <submittedName>
        <fullName evidence="2">Uncharacterized protein</fullName>
    </submittedName>
</protein>
<name>A0A9P1E5Z8_CUSEU</name>
<feature type="non-terminal residue" evidence="2">
    <location>
        <position position="1"/>
    </location>
</feature>
<feature type="region of interest" description="Disordered" evidence="1">
    <location>
        <begin position="75"/>
        <end position="113"/>
    </location>
</feature>
<organism evidence="2 3">
    <name type="scientific">Cuscuta europaea</name>
    <name type="common">European dodder</name>
    <dbReference type="NCBI Taxonomy" id="41803"/>
    <lineage>
        <taxon>Eukaryota</taxon>
        <taxon>Viridiplantae</taxon>
        <taxon>Streptophyta</taxon>
        <taxon>Embryophyta</taxon>
        <taxon>Tracheophyta</taxon>
        <taxon>Spermatophyta</taxon>
        <taxon>Magnoliopsida</taxon>
        <taxon>eudicotyledons</taxon>
        <taxon>Gunneridae</taxon>
        <taxon>Pentapetalae</taxon>
        <taxon>asterids</taxon>
        <taxon>lamiids</taxon>
        <taxon>Solanales</taxon>
        <taxon>Convolvulaceae</taxon>
        <taxon>Cuscuteae</taxon>
        <taxon>Cuscuta</taxon>
        <taxon>Cuscuta subgen. Cuscuta</taxon>
    </lineage>
</organism>
<feature type="region of interest" description="Disordered" evidence="1">
    <location>
        <begin position="141"/>
        <end position="168"/>
    </location>
</feature>
<accession>A0A9P1E5Z8</accession>
<dbReference type="AlphaFoldDB" id="A0A9P1E5Z8"/>
<feature type="compositionally biased region" description="Basic and acidic residues" evidence="1">
    <location>
        <begin position="79"/>
        <end position="100"/>
    </location>
</feature>
<reference evidence="2" key="1">
    <citation type="submission" date="2022-07" db="EMBL/GenBank/DDBJ databases">
        <authorList>
            <person name="Macas J."/>
            <person name="Novak P."/>
            <person name="Neumann P."/>
        </authorList>
    </citation>
    <scope>NUCLEOTIDE SEQUENCE</scope>
</reference>
<dbReference type="EMBL" id="CAMAPE010000013">
    <property type="protein sequence ID" value="CAH9080861.1"/>
    <property type="molecule type" value="Genomic_DNA"/>
</dbReference>
<gene>
    <name evidence="2" type="ORF">CEURO_LOCUS7679</name>
</gene>
<evidence type="ECO:0000256" key="1">
    <source>
        <dbReference type="SAM" id="MobiDB-lite"/>
    </source>
</evidence>
<comment type="caution">
    <text evidence="2">The sequence shown here is derived from an EMBL/GenBank/DDBJ whole genome shotgun (WGS) entry which is preliminary data.</text>
</comment>